<feature type="compositionally biased region" description="Low complexity" evidence="8">
    <location>
        <begin position="490"/>
        <end position="521"/>
    </location>
</feature>
<evidence type="ECO:0000256" key="4">
    <source>
        <dbReference type="ARBA" id="ARBA00034310"/>
    </source>
</evidence>
<dbReference type="Gene3D" id="6.10.250.2560">
    <property type="match status" value="1"/>
</dbReference>
<dbReference type="SUPFAM" id="SSF48464">
    <property type="entry name" value="ENTH/VHS domain"/>
    <property type="match status" value="1"/>
</dbReference>
<evidence type="ECO:0000313" key="11">
    <source>
        <dbReference type="EMBL" id="CAL1584936.1"/>
    </source>
</evidence>
<dbReference type="PANTHER" id="PTHR12460:SF40">
    <property type="entry name" value="REGULATION OF NUCLEAR PRE-MRNA DOMAIN-CONTAINING PROTEIN 2"/>
    <property type="match status" value="1"/>
</dbReference>
<comment type="subunit">
    <text evidence="5">Associates with the RNA polymerase II complex.</text>
</comment>
<feature type="compositionally biased region" description="Polar residues" evidence="8">
    <location>
        <begin position="591"/>
        <end position="604"/>
    </location>
</feature>
<dbReference type="GO" id="GO:0031124">
    <property type="term" value="P:mRNA 3'-end processing"/>
    <property type="evidence" value="ECO:0007669"/>
    <property type="project" value="TreeGrafter"/>
</dbReference>
<evidence type="ECO:0000313" key="12">
    <source>
        <dbReference type="Proteomes" id="UP001497482"/>
    </source>
</evidence>
<name>A0AAV2K983_KNICA</name>
<dbReference type="SUPFAM" id="SSF54928">
    <property type="entry name" value="RNA-binding domain, RBD"/>
    <property type="match status" value="1"/>
</dbReference>
<keyword evidence="1" id="KW-0488">Methylation</keyword>
<keyword evidence="3" id="KW-0007">Acetylation</keyword>
<dbReference type="InterPro" id="IPR006569">
    <property type="entry name" value="CID_dom"/>
</dbReference>
<feature type="compositionally biased region" description="Low complexity" evidence="8">
    <location>
        <begin position="1110"/>
        <end position="1120"/>
    </location>
</feature>
<feature type="compositionally biased region" description="Polar residues" evidence="8">
    <location>
        <begin position="753"/>
        <end position="762"/>
    </location>
</feature>
<evidence type="ECO:0000256" key="7">
    <source>
        <dbReference type="PROSITE-ProRule" id="PRU00176"/>
    </source>
</evidence>
<feature type="domain" description="RRM" evidence="9">
    <location>
        <begin position="1273"/>
        <end position="1320"/>
    </location>
</feature>
<dbReference type="Pfam" id="PF16566">
    <property type="entry name" value="CREPT"/>
    <property type="match status" value="1"/>
</dbReference>
<feature type="compositionally biased region" description="Acidic residues" evidence="8">
    <location>
        <begin position="523"/>
        <end position="537"/>
    </location>
</feature>
<feature type="compositionally biased region" description="Low complexity" evidence="8">
    <location>
        <begin position="734"/>
        <end position="747"/>
    </location>
</feature>
<feature type="compositionally biased region" description="Basic and acidic residues" evidence="8">
    <location>
        <begin position="1156"/>
        <end position="1173"/>
    </location>
</feature>
<dbReference type="InterPro" id="IPR031373">
    <property type="entry name" value="Ciart"/>
</dbReference>
<keyword evidence="12" id="KW-1185">Reference proteome</keyword>
<protein>
    <recommendedName>
        <fullName evidence="6">Regulation of nuclear pre-mRNA domain-containing protein 2</fullName>
    </recommendedName>
</protein>
<feature type="region of interest" description="Disordered" evidence="8">
    <location>
        <begin position="337"/>
        <end position="357"/>
    </location>
</feature>
<dbReference type="PROSITE" id="PS50102">
    <property type="entry name" value="RRM"/>
    <property type="match status" value="1"/>
</dbReference>
<evidence type="ECO:0000256" key="3">
    <source>
        <dbReference type="ARBA" id="ARBA00022990"/>
    </source>
</evidence>
<dbReference type="Pfam" id="PF04818">
    <property type="entry name" value="CID"/>
    <property type="match status" value="1"/>
</dbReference>
<dbReference type="EMBL" id="OZ035838">
    <property type="protein sequence ID" value="CAL1584936.1"/>
    <property type="molecule type" value="Genomic_DNA"/>
</dbReference>
<keyword evidence="7" id="KW-0694">RNA-binding</keyword>
<dbReference type="InterPro" id="IPR035979">
    <property type="entry name" value="RBD_domain_sf"/>
</dbReference>
<dbReference type="GO" id="GO:0000976">
    <property type="term" value="F:transcription cis-regulatory region binding"/>
    <property type="evidence" value="ECO:0007669"/>
    <property type="project" value="InterPro"/>
</dbReference>
<feature type="compositionally biased region" description="Low complexity" evidence="8">
    <location>
        <begin position="713"/>
        <end position="726"/>
    </location>
</feature>
<dbReference type="Gene3D" id="1.25.40.90">
    <property type="match status" value="1"/>
</dbReference>
<feature type="region of interest" description="Disordered" evidence="8">
    <location>
        <begin position="713"/>
        <end position="786"/>
    </location>
</feature>
<evidence type="ECO:0000259" key="10">
    <source>
        <dbReference type="PROSITE" id="PS51391"/>
    </source>
</evidence>
<feature type="region of interest" description="Disordered" evidence="8">
    <location>
        <begin position="490"/>
        <end position="558"/>
    </location>
</feature>
<evidence type="ECO:0000256" key="5">
    <source>
        <dbReference type="ARBA" id="ARBA00062892"/>
    </source>
</evidence>
<dbReference type="Pfam" id="PF15673">
    <property type="entry name" value="Ciart"/>
    <property type="match status" value="1"/>
</dbReference>
<dbReference type="GO" id="GO:0000993">
    <property type="term" value="F:RNA polymerase II complex binding"/>
    <property type="evidence" value="ECO:0007669"/>
    <property type="project" value="TreeGrafter"/>
</dbReference>
<proteinExistence type="inferred from homology"/>
<accession>A0AAV2K983</accession>
<dbReference type="SMART" id="SM00582">
    <property type="entry name" value="RPR"/>
    <property type="match status" value="1"/>
</dbReference>
<dbReference type="InterPro" id="IPR012677">
    <property type="entry name" value="Nucleotide-bd_a/b_plait_sf"/>
</dbReference>
<dbReference type="Gene3D" id="3.30.70.330">
    <property type="match status" value="1"/>
</dbReference>
<feature type="compositionally biased region" description="Low complexity" evidence="8">
    <location>
        <begin position="1180"/>
        <end position="1189"/>
    </location>
</feature>
<feature type="region of interest" description="Disordered" evidence="8">
    <location>
        <begin position="814"/>
        <end position="839"/>
    </location>
</feature>
<dbReference type="InterPro" id="IPR000504">
    <property type="entry name" value="RRM_dom"/>
</dbReference>
<dbReference type="PANTHER" id="PTHR12460">
    <property type="entry name" value="CYCLIN-DEPENDENT KINASE INHIBITOR-RELATED PROTEIN"/>
    <property type="match status" value="1"/>
</dbReference>
<dbReference type="Pfam" id="PF00076">
    <property type="entry name" value="RRM_1"/>
    <property type="match status" value="1"/>
</dbReference>
<dbReference type="GO" id="GO:0003723">
    <property type="term" value="F:RNA binding"/>
    <property type="evidence" value="ECO:0007669"/>
    <property type="project" value="UniProtKB-UniRule"/>
</dbReference>
<keyword evidence="2" id="KW-0597">Phosphoprotein</keyword>
<evidence type="ECO:0000256" key="8">
    <source>
        <dbReference type="SAM" id="MobiDB-lite"/>
    </source>
</evidence>
<dbReference type="InterPro" id="IPR032337">
    <property type="entry name" value="RPRD1A/B_C"/>
</dbReference>
<sequence>MSAASAGDLAFAQKCADLQKYNRPLLELLHGLKSGRFDKGLTSFQQSVAIDRLQRIVGILQKPDMGEKYLQNLLQIEVMLKMWFPQVNRESHSTLAMKRTHHWCQNQMHIPVKKRKMSWPDPDRSAALSSKHKELKQEKHAICDVVTSLPGFDKQSSHKGQLCVFHQHRTSFSEAEPPHGGAIAGCFLRAKFLSDLNVMAAGASSGGSLESTLARKFQNVTNTMDSIQSLSTWCIENKKYHSVIVRHWLKHVRKAVPSHRLNLLYLANDVIQNCKRRNAIVYRTAFSEVLVDAFLLINSDGNAKVIKSVERILAIWEERSVYEGNLISDLRNALVKEESPPETPIEQKTPTESPAETRSRIVAEFVPQAFIDQLSKHQRSVEEVELREKQLAAMRLDICNTKALRKLKDKAGGKKFSRDFEEGNAQLQEFVKFLEKQNKTSDPILEALNNANVFYEMQYKEVKIVANAYQTFANRVNHLKRKLDSLKATLPSLDDSPLPSPSADAPSPMGSESPFDSLPLADPDPDLDGSALDDDAEPPAPSPLSSIGASPKDPTIGESDIIEEEDMELSEEEMESGAIIVLEQTAVPAQTEVTGPAPQSSDSSVVPEPTVPEVAPAAAPPAAAVEGVDLGKIGSFLNSLSSVIKNTGPSQDSKMASSATSSVDTTSAAIAVLQDSNSLSKLLSKVDMSASDLLSALTKVQAQGGLEGFSSLLNSPSSRLSDSPASGKKPPSLSSTSQTVTSQTVSSPAPIITETSNLSQPNQRPPESEPVSAVPTVTREQEPAAVADSLESKIHSFLQGNPAFSAFDLGFESTPTNAASPAQEGTPVRDEGGSTPTQDEAMDKTTVALNPNPVSVGEASGILPPQTPVVTNGQPYQPYPFPDTVSQPASAAPVADYAQLLAQISGDVAPGVATNITNIVEKINESGWFNTVYPEGSSQQSLNVPLGPLESSQPGHFPYQSTQEPAGGADMSANVHLRVPSLPPPHDYYTSAGAGPGLDMQPPPGPELPSGVSSLLSRVIVHDHQHKSVFHQDDPLRDPAPQEYLDDRHYNEDDMYQREYYQSDAQMPPVGEPYFGPRMRGRFPPPENEYFDYQHREAPSPRRPPPPHHPGMGQRGMRPPLRGPPPGHHLRGNPRPPFPGGRAPEPCVKAPGVTTRRADGEKRGKEGPRRFFDVPDLTEQPQQPQQPKQRWPFKCVGLGADRSLRFRGGMGFGDGQGRETPAYDVKALQTHTAERGEERGRPDFLFPTTHQGLTLVSATSSTTDFPMKEPDAIKLFIGQIPRNLEEKDLKPIFEQFGKIYELTVIKDKYTGMHKGRLRAE</sequence>
<gene>
    <name evidence="11" type="ORF">KC01_LOCUS15192</name>
</gene>
<dbReference type="FunFam" id="1.25.40.90:FF:000020">
    <property type="entry name" value="regulation of nuclear pre-mRNA domain-containing protein 2 isoform X1"/>
    <property type="match status" value="1"/>
</dbReference>
<organism evidence="11 12">
    <name type="scientific">Knipowitschia caucasica</name>
    <name type="common">Caucasian dwarf goby</name>
    <name type="synonym">Pomatoschistus caucasicus</name>
    <dbReference type="NCBI Taxonomy" id="637954"/>
    <lineage>
        <taxon>Eukaryota</taxon>
        <taxon>Metazoa</taxon>
        <taxon>Chordata</taxon>
        <taxon>Craniata</taxon>
        <taxon>Vertebrata</taxon>
        <taxon>Euteleostomi</taxon>
        <taxon>Actinopterygii</taxon>
        <taxon>Neopterygii</taxon>
        <taxon>Teleostei</taxon>
        <taxon>Neoteleostei</taxon>
        <taxon>Acanthomorphata</taxon>
        <taxon>Gobiaria</taxon>
        <taxon>Gobiiformes</taxon>
        <taxon>Gobioidei</taxon>
        <taxon>Gobiidae</taxon>
        <taxon>Gobiinae</taxon>
        <taxon>Knipowitschia</taxon>
    </lineage>
</organism>
<dbReference type="PROSITE" id="PS51391">
    <property type="entry name" value="CID"/>
    <property type="match status" value="1"/>
</dbReference>
<dbReference type="InterPro" id="IPR008942">
    <property type="entry name" value="ENTH_VHS"/>
</dbReference>
<feature type="region of interest" description="Disordered" evidence="8">
    <location>
        <begin position="1081"/>
        <end position="1190"/>
    </location>
</feature>
<feature type="compositionally biased region" description="Low complexity" evidence="8">
    <location>
        <begin position="605"/>
        <end position="618"/>
    </location>
</feature>
<evidence type="ECO:0000259" key="9">
    <source>
        <dbReference type="PROSITE" id="PS50102"/>
    </source>
</evidence>
<comment type="similarity">
    <text evidence="4">Belongs to the UPF0400 (RTT103) family.</text>
</comment>
<dbReference type="Proteomes" id="UP001497482">
    <property type="component" value="Chromosome 16"/>
</dbReference>
<feature type="region of interest" description="Disordered" evidence="8">
    <location>
        <begin position="591"/>
        <end position="618"/>
    </location>
</feature>
<evidence type="ECO:0000256" key="1">
    <source>
        <dbReference type="ARBA" id="ARBA00022481"/>
    </source>
</evidence>
<reference evidence="11 12" key="1">
    <citation type="submission" date="2024-04" db="EMBL/GenBank/DDBJ databases">
        <authorList>
            <person name="Waldvogel A.-M."/>
            <person name="Schoenle A."/>
        </authorList>
    </citation>
    <scope>NUCLEOTIDE SEQUENCE [LARGE SCALE GENOMIC DNA]</scope>
</reference>
<evidence type="ECO:0000256" key="6">
    <source>
        <dbReference type="ARBA" id="ARBA00067342"/>
    </source>
</evidence>
<dbReference type="GO" id="GO:0032922">
    <property type="term" value="P:circadian regulation of gene expression"/>
    <property type="evidence" value="ECO:0007669"/>
    <property type="project" value="InterPro"/>
</dbReference>
<evidence type="ECO:0000256" key="2">
    <source>
        <dbReference type="ARBA" id="ARBA00022553"/>
    </source>
</evidence>
<feature type="domain" description="CID" evidence="10">
    <location>
        <begin position="205"/>
        <end position="338"/>
    </location>
</feature>